<dbReference type="OrthoDB" id="9803035at2"/>
<dbReference type="GO" id="GO:0006654">
    <property type="term" value="P:phosphatidic acid biosynthetic process"/>
    <property type="evidence" value="ECO:0007669"/>
    <property type="project" value="TreeGrafter"/>
</dbReference>
<dbReference type="Pfam" id="PF01553">
    <property type="entry name" value="Acyltransferase"/>
    <property type="match status" value="1"/>
</dbReference>
<keyword evidence="5" id="KW-1185">Reference proteome</keyword>
<keyword evidence="2 4" id="KW-0012">Acyltransferase</keyword>
<gene>
    <name evidence="4" type="ORF">DS745_00615</name>
</gene>
<reference evidence="4 5" key="1">
    <citation type="journal article" date="2019" name="Int. J. Syst. Evol. Microbiol.">
        <title>Anaerobacillus alkaliphilus sp. nov., a novel alkaliphilic and moderately halophilic bacterium.</title>
        <authorList>
            <person name="Borsodi A.K."/>
            <person name="Aszalos J.M."/>
            <person name="Bihari P."/>
            <person name="Nagy I."/>
            <person name="Schumann P."/>
            <person name="Sproer C."/>
            <person name="Kovacs A.L."/>
            <person name="Boka K."/>
            <person name="Dobosy P."/>
            <person name="Ovari M."/>
            <person name="Szili-Kovacs T."/>
            <person name="Toth E."/>
        </authorList>
    </citation>
    <scope>NUCLEOTIDE SEQUENCE [LARGE SCALE GENOMIC DNA]</scope>
    <source>
        <strain evidence="4 5">B16-10</strain>
    </source>
</reference>
<evidence type="ECO:0000259" key="3">
    <source>
        <dbReference type="SMART" id="SM00563"/>
    </source>
</evidence>
<dbReference type="AlphaFoldDB" id="A0A4Q0VW43"/>
<comment type="caution">
    <text evidence="4">The sequence shown here is derived from an EMBL/GenBank/DDBJ whole genome shotgun (WGS) entry which is preliminary data.</text>
</comment>
<dbReference type="PANTHER" id="PTHR10434:SF11">
    <property type="entry name" value="1-ACYL-SN-GLYCEROL-3-PHOSPHATE ACYLTRANSFERASE"/>
    <property type="match status" value="1"/>
</dbReference>
<dbReference type="InterPro" id="IPR002123">
    <property type="entry name" value="Plipid/glycerol_acylTrfase"/>
</dbReference>
<dbReference type="CDD" id="cd07989">
    <property type="entry name" value="LPLAT_AGPAT-like"/>
    <property type="match status" value="1"/>
</dbReference>
<dbReference type="GO" id="GO:0003841">
    <property type="term" value="F:1-acylglycerol-3-phosphate O-acyltransferase activity"/>
    <property type="evidence" value="ECO:0007669"/>
    <property type="project" value="TreeGrafter"/>
</dbReference>
<evidence type="ECO:0000256" key="2">
    <source>
        <dbReference type="ARBA" id="ARBA00023315"/>
    </source>
</evidence>
<sequence length="198" mass="22274">MTLNLYTIGQALCRAYLSTLYKVEVVGKENIPKDKGVLLCCNHIHAMDPPFLGSYIERPIHYMAKAELFETPILKSLIPKLNAFPIRRGMSDKQALRQGLKILKEDKVLGIFPEGTRSQTGELQEGLAGVGFFALKTEAEVVPSAIIGPYKPFKPLKVVYGKPLNFNELRESRASSEEATKYIMEEIAQLIREHEPRN</sequence>
<evidence type="ECO:0000313" key="5">
    <source>
        <dbReference type="Proteomes" id="UP000290649"/>
    </source>
</evidence>
<dbReference type="EMBL" id="QOUX01000001">
    <property type="protein sequence ID" value="RXJ03927.1"/>
    <property type="molecule type" value="Genomic_DNA"/>
</dbReference>
<evidence type="ECO:0000256" key="1">
    <source>
        <dbReference type="ARBA" id="ARBA00022679"/>
    </source>
</evidence>
<accession>A0A4Q0VW43</accession>
<proteinExistence type="predicted"/>
<evidence type="ECO:0000313" key="4">
    <source>
        <dbReference type="EMBL" id="RXJ03927.1"/>
    </source>
</evidence>
<dbReference type="SMART" id="SM00563">
    <property type="entry name" value="PlsC"/>
    <property type="match status" value="1"/>
</dbReference>
<feature type="domain" description="Phospholipid/glycerol acyltransferase" evidence="3">
    <location>
        <begin position="37"/>
        <end position="149"/>
    </location>
</feature>
<keyword evidence="1 4" id="KW-0808">Transferase</keyword>
<organism evidence="4 5">
    <name type="scientific">Anaerobacillus alkaliphilus</name>
    <dbReference type="NCBI Taxonomy" id="1548597"/>
    <lineage>
        <taxon>Bacteria</taxon>
        <taxon>Bacillati</taxon>
        <taxon>Bacillota</taxon>
        <taxon>Bacilli</taxon>
        <taxon>Bacillales</taxon>
        <taxon>Bacillaceae</taxon>
        <taxon>Anaerobacillus</taxon>
    </lineage>
</organism>
<dbReference type="PANTHER" id="PTHR10434">
    <property type="entry name" value="1-ACYL-SN-GLYCEROL-3-PHOSPHATE ACYLTRANSFERASE"/>
    <property type="match status" value="1"/>
</dbReference>
<protein>
    <submittedName>
        <fullName evidence="4">1-acyl-sn-glycerol-3-phosphate acyltransferase</fullName>
    </submittedName>
</protein>
<name>A0A4Q0VW43_9BACI</name>
<dbReference type="SUPFAM" id="SSF69593">
    <property type="entry name" value="Glycerol-3-phosphate (1)-acyltransferase"/>
    <property type="match status" value="1"/>
</dbReference>
<dbReference type="Proteomes" id="UP000290649">
    <property type="component" value="Unassembled WGS sequence"/>
</dbReference>